<dbReference type="JaponicusDB" id="SJAG_02143"/>
<dbReference type="STRING" id="402676.B6K1N1"/>
<evidence type="ECO:0000256" key="1">
    <source>
        <dbReference type="SAM" id="MobiDB-lite"/>
    </source>
</evidence>
<gene>
    <name evidence="2" type="ORF">SJAG_02143</name>
</gene>
<sequence length="300" mass="33751">MNQNSSQPPAYTPNSAFADAGKDRKTGFVQPSSSSSAPRAPSALSSSSSSSSSLSQIPPPPPNRPLTHTNDVPPIACISLHSIDMIRFTNVPESIFPAVDILLRQFWPYGVARKRNYGPSYEFRLNGTPWEASGVSRHLAPKLVKELIALMAANNWKITLTCNISNKMGALDNWFFRYTPGYAQSLPIPSPTWCVIDFNRQDRIRIIDGPMDLVTAVESAISLHWRLGLKKMRTSNGLYPEFKLRGNPWFPHSLETMEVRYFLTQLIEELNRTGYQVVTALKIFRTEDYSSPDKWVLVKM</sequence>
<protein>
    <submittedName>
        <fullName evidence="2">Uncharacterized protein</fullName>
    </submittedName>
</protein>
<accession>B6K1N1</accession>
<organism evidence="2 3">
    <name type="scientific">Schizosaccharomyces japonicus (strain yFS275 / FY16936)</name>
    <name type="common">Fission yeast</name>
    <dbReference type="NCBI Taxonomy" id="402676"/>
    <lineage>
        <taxon>Eukaryota</taxon>
        <taxon>Fungi</taxon>
        <taxon>Dikarya</taxon>
        <taxon>Ascomycota</taxon>
        <taxon>Taphrinomycotina</taxon>
        <taxon>Schizosaccharomycetes</taxon>
        <taxon>Schizosaccharomycetales</taxon>
        <taxon>Schizosaccharomycetaceae</taxon>
        <taxon>Schizosaccharomyces</taxon>
    </lineage>
</organism>
<dbReference type="PANTHER" id="PTHR38696">
    <property type="entry name" value="MEDIATOR OF RNA POLYMERASE II TRANSCRIPTION SUBUNIT 13"/>
    <property type="match status" value="1"/>
</dbReference>
<evidence type="ECO:0000313" key="2">
    <source>
        <dbReference type="EMBL" id="EEB07062.2"/>
    </source>
</evidence>
<feature type="compositionally biased region" description="Polar residues" evidence="1">
    <location>
        <begin position="1"/>
        <end position="15"/>
    </location>
</feature>
<keyword evidence="3" id="KW-1185">Reference proteome</keyword>
<dbReference type="AlphaFoldDB" id="B6K1N1"/>
<proteinExistence type="predicted"/>
<evidence type="ECO:0000313" key="3">
    <source>
        <dbReference type="Proteomes" id="UP000001744"/>
    </source>
</evidence>
<feature type="region of interest" description="Disordered" evidence="1">
    <location>
        <begin position="1"/>
        <end position="70"/>
    </location>
</feature>
<dbReference type="VEuPathDB" id="FungiDB:SJAG_02143"/>
<dbReference type="eggNOG" id="ENOG502S445">
    <property type="taxonomic scope" value="Eukaryota"/>
</dbReference>
<name>B6K1N1_SCHJY</name>
<feature type="compositionally biased region" description="Low complexity" evidence="1">
    <location>
        <begin position="31"/>
        <end position="56"/>
    </location>
</feature>
<dbReference type="PANTHER" id="PTHR38696:SF1">
    <property type="entry name" value="MEDIATOR OF RNA POLYMERASE II TRANSCRIPTION SUBUNIT 13"/>
    <property type="match status" value="1"/>
</dbReference>
<dbReference type="OMA" id="FTIYATI"/>
<reference evidence="2 3" key="1">
    <citation type="journal article" date="2011" name="Science">
        <title>Comparative functional genomics of the fission yeasts.</title>
        <authorList>
            <person name="Rhind N."/>
            <person name="Chen Z."/>
            <person name="Yassour M."/>
            <person name="Thompson D.A."/>
            <person name="Haas B.J."/>
            <person name="Habib N."/>
            <person name="Wapinski I."/>
            <person name="Roy S."/>
            <person name="Lin M.F."/>
            <person name="Heiman D.I."/>
            <person name="Young S.K."/>
            <person name="Furuya K."/>
            <person name="Guo Y."/>
            <person name="Pidoux A."/>
            <person name="Chen H.M."/>
            <person name="Robbertse B."/>
            <person name="Goldberg J.M."/>
            <person name="Aoki K."/>
            <person name="Bayne E.H."/>
            <person name="Berlin A.M."/>
            <person name="Desjardins C.A."/>
            <person name="Dobbs E."/>
            <person name="Dukaj L."/>
            <person name="Fan L."/>
            <person name="FitzGerald M.G."/>
            <person name="French C."/>
            <person name="Gujja S."/>
            <person name="Hansen K."/>
            <person name="Keifenheim D."/>
            <person name="Levin J.Z."/>
            <person name="Mosher R.A."/>
            <person name="Mueller C.A."/>
            <person name="Pfiffner J."/>
            <person name="Priest M."/>
            <person name="Russ C."/>
            <person name="Smialowska A."/>
            <person name="Swoboda P."/>
            <person name="Sykes S.M."/>
            <person name="Vaughn M."/>
            <person name="Vengrova S."/>
            <person name="Yoder R."/>
            <person name="Zeng Q."/>
            <person name="Allshire R."/>
            <person name="Baulcombe D."/>
            <person name="Birren B.W."/>
            <person name="Brown W."/>
            <person name="Ekwall K."/>
            <person name="Kellis M."/>
            <person name="Leatherwood J."/>
            <person name="Levin H."/>
            <person name="Margalit H."/>
            <person name="Martienssen R."/>
            <person name="Nieduszynski C.A."/>
            <person name="Spatafora J.W."/>
            <person name="Friedman N."/>
            <person name="Dalgaard J.Z."/>
            <person name="Baumann P."/>
            <person name="Niki H."/>
            <person name="Regev A."/>
            <person name="Nusbaum C."/>
        </authorList>
    </citation>
    <scope>NUCLEOTIDE SEQUENCE [LARGE SCALE GENOMIC DNA]</scope>
    <source>
        <strain evidence="3">yFS275 / FY16936</strain>
    </source>
</reference>
<dbReference type="GeneID" id="7052071"/>
<dbReference type="EMBL" id="KE651166">
    <property type="protein sequence ID" value="EEB07062.2"/>
    <property type="molecule type" value="Genomic_DNA"/>
</dbReference>
<dbReference type="OrthoDB" id="58379at2759"/>
<dbReference type="HOGENOM" id="CLU_070836_0_0_1"/>
<dbReference type="Proteomes" id="UP000001744">
    <property type="component" value="Unassembled WGS sequence"/>
</dbReference>
<dbReference type="RefSeq" id="XP_002173355.2">
    <property type="nucleotide sequence ID" value="XM_002173319.2"/>
</dbReference>